<accession>A0A0M9GM94</accession>
<comment type="caution">
    <text evidence="1">The sequence shown here is derived from an EMBL/GenBank/DDBJ whole genome shotgun (WGS) entry which is preliminary data.</text>
</comment>
<organism evidence="1 2">
    <name type="scientific">Ahrensia marina</name>
    <dbReference type="NCBI Taxonomy" id="1514904"/>
    <lineage>
        <taxon>Bacteria</taxon>
        <taxon>Pseudomonadati</taxon>
        <taxon>Pseudomonadota</taxon>
        <taxon>Alphaproteobacteria</taxon>
        <taxon>Hyphomicrobiales</taxon>
        <taxon>Ahrensiaceae</taxon>
        <taxon>Ahrensia</taxon>
    </lineage>
</organism>
<dbReference type="STRING" id="1514904.SU32_10680"/>
<evidence type="ECO:0000313" key="1">
    <source>
        <dbReference type="EMBL" id="KPB01090.1"/>
    </source>
</evidence>
<reference evidence="1 2" key="1">
    <citation type="submission" date="2015-01" db="EMBL/GenBank/DDBJ databases">
        <title>Ahrensia donghaiensis sp. nov., a novel dimethylsulphoniopropionate-cleavage bacterium isolated from seawater and emended descriptions of the genus Ahrensia and Ahrensia kielensis.</title>
        <authorList>
            <person name="Liu J."/>
        </authorList>
    </citation>
    <scope>NUCLEOTIDE SEQUENCE [LARGE SCALE GENOMIC DNA]</scope>
    <source>
        <strain evidence="1 2">LZD062</strain>
    </source>
</reference>
<protein>
    <submittedName>
        <fullName evidence="1">Uncharacterized protein</fullName>
    </submittedName>
</protein>
<dbReference type="EMBL" id="JXMU01000014">
    <property type="protein sequence ID" value="KPB01090.1"/>
    <property type="molecule type" value="Genomic_DNA"/>
</dbReference>
<name>A0A0M9GM94_9HYPH</name>
<dbReference type="Proteomes" id="UP000038011">
    <property type="component" value="Unassembled WGS sequence"/>
</dbReference>
<sequence>MRKSPVTAGLAAERKLIHEHHAKTSERFRSRFFMNGDQMSDAINVISCEKVATNILKRFKIVETVVDLTKWLLKIMVLTRMASGLVWCFARLSKIGLFLGGSKERRNLSFTLRCLSSFAPWSLR</sequence>
<dbReference type="AlphaFoldDB" id="A0A0M9GM94"/>
<keyword evidence="2" id="KW-1185">Reference proteome</keyword>
<dbReference type="PATRIC" id="fig|1514904.3.peg.972"/>
<proteinExistence type="predicted"/>
<evidence type="ECO:0000313" key="2">
    <source>
        <dbReference type="Proteomes" id="UP000038011"/>
    </source>
</evidence>
<gene>
    <name evidence="1" type="ORF">SU32_10680</name>
</gene>